<evidence type="ECO:0000313" key="2">
    <source>
        <dbReference type="EMBL" id="KAF2752206.1"/>
    </source>
</evidence>
<evidence type="ECO:0000259" key="1">
    <source>
        <dbReference type="Pfam" id="PF06985"/>
    </source>
</evidence>
<evidence type="ECO:0000313" key="3">
    <source>
        <dbReference type="Proteomes" id="UP000799440"/>
    </source>
</evidence>
<dbReference type="InterPro" id="IPR010730">
    <property type="entry name" value="HET"/>
</dbReference>
<feature type="domain" description="Heterokaryon incompatibility" evidence="1">
    <location>
        <begin position="302"/>
        <end position="454"/>
    </location>
</feature>
<reference evidence="2" key="1">
    <citation type="journal article" date="2020" name="Stud. Mycol.">
        <title>101 Dothideomycetes genomes: a test case for predicting lifestyles and emergence of pathogens.</title>
        <authorList>
            <person name="Haridas S."/>
            <person name="Albert R."/>
            <person name="Binder M."/>
            <person name="Bloem J."/>
            <person name="Labutti K."/>
            <person name="Salamov A."/>
            <person name="Andreopoulos B."/>
            <person name="Baker S."/>
            <person name="Barry K."/>
            <person name="Bills G."/>
            <person name="Bluhm B."/>
            <person name="Cannon C."/>
            <person name="Castanera R."/>
            <person name="Culley D."/>
            <person name="Daum C."/>
            <person name="Ezra D."/>
            <person name="Gonzalez J."/>
            <person name="Henrissat B."/>
            <person name="Kuo A."/>
            <person name="Liang C."/>
            <person name="Lipzen A."/>
            <person name="Lutzoni F."/>
            <person name="Magnuson J."/>
            <person name="Mondo S."/>
            <person name="Nolan M."/>
            <person name="Ohm R."/>
            <person name="Pangilinan J."/>
            <person name="Park H.-J."/>
            <person name="Ramirez L."/>
            <person name="Alfaro M."/>
            <person name="Sun H."/>
            <person name="Tritt A."/>
            <person name="Yoshinaga Y."/>
            <person name="Zwiers L.-H."/>
            <person name="Turgeon B."/>
            <person name="Goodwin S."/>
            <person name="Spatafora J."/>
            <person name="Crous P."/>
            <person name="Grigoriev I."/>
        </authorList>
    </citation>
    <scope>NUCLEOTIDE SEQUENCE</scope>
    <source>
        <strain evidence="2">CBS 119925</strain>
    </source>
</reference>
<dbReference type="PANTHER" id="PTHR33112:SF10">
    <property type="entry name" value="TOL"/>
    <property type="match status" value="1"/>
</dbReference>
<dbReference type="Proteomes" id="UP000799440">
    <property type="component" value="Unassembled WGS sequence"/>
</dbReference>
<dbReference type="EMBL" id="MU006561">
    <property type="protein sequence ID" value="KAF2752206.1"/>
    <property type="molecule type" value="Genomic_DNA"/>
</dbReference>
<dbReference type="AlphaFoldDB" id="A0A6A6VQV7"/>
<dbReference type="OrthoDB" id="4161196at2759"/>
<sequence>MPECPQGFPAFGCSSIQLRNLSSHQRVFFLMELHVKECSDIDQKCVFVPKGRHFRGLARAKTTPALSVVYDVWPHNSDEEPSASHASPPQYHGLCRRCQKFDIQTFTQSPNLCRGYLLRDVRESAENGCEFCTLLLDCVKDVPVPEYFYDNGFGKRKTRHPDIYVHMTLSRDHLPAKTKSERKEMGLGVNRLLLELGDRYDDVDVRNASPYELCVAADRQSPAALSGDVVGRYIGNDPASDESFLTASAWIAGCTGHRKCNETVSGVQLDAHNAPLPTRCIEITPNTRRLCLRETQGQRGAYLTLTHRWNTATAECKTTTENYAKRLQGEGLDNLPPLFRDALGLAERFGIKYDGDGGEDWGKEATKMAQYYQYSVFTIAGTAEDMRNGILKPRHRDHSPRPWASRLARLPYRDRNHVLAGSFYVFARKTPLVQDYVSQIRESILFRRGWILQEWLLSKRLLWYTPSGLFFECQEELPLADDESQITLNAAGPALEAHLRIKSSFHYTNEDILGFWYRALEVYSTCYLTRPDLDRIKAVSGLAKEVGAVLERDNNGERGIAASPNNTFMAGLWLMDLHHGLLWEQNHSASAEPFPKLDVAPTWSWASILAPFKWPVKDRTMKPSLSIEGVCLCERKSHEDPEFRLADGAIIPRETESQLFDPANLFSCIHVGGKVHTVHIRGYLSTEENLYNAAVSTAYSPVPSSAPWRAICAAPRPEVIAGWGSLERLDTAPGVCDDYGIAVLALEVSSRHVRSGFLLKRSDPVMDVLFLEELPDREGVFRRLGVGRIADQDLIREFEAATEENLQLV</sequence>
<gene>
    <name evidence="2" type="ORF">M011DRAFT_455021</name>
</gene>
<proteinExistence type="predicted"/>
<name>A0A6A6VQV7_9PLEO</name>
<dbReference type="Pfam" id="PF06985">
    <property type="entry name" value="HET"/>
    <property type="match status" value="1"/>
</dbReference>
<accession>A0A6A6VQV7</accession>
<keyword evidence="3" id="KW-1185">Reference proteome</keyword>
<dbReference type="PANTHER" id="PTHR33112">
    <property type="entry name" value="DOMAIN PROTEIN, PUTATIVE-RELATED"/>
    <property type="match status" value="1"/>
</dbReference>
<organism evidence="2 3">
    <name type="scientific">Sporormia fimetaria CBS 119925</name>
    <dbReference type="NCBI Taxonomy" id="1340428"/>
    <lineage>
        <taxon>Eukaryota</taxon>
        <taxon>Fungi</taxon>
        <taxon>Dikarya</taxon>
        <taxon>Ascomycota</taxon>
        <taxon>Pezizomycotina</taxon>
        <taxon>Dothideomycetes</taxon>
        <taxon>Pleosporomycetidae</taxon>
        <taxon>Pleosporales</taxon>
        <taxon>Sporormiaceae</taxon>
        <taxon>Sporormia</taxon>
    </lineage>
</organism>
<protein>
    <recommendedName>
        <fullName evidence="1">Heterokaryon incompatibility domain-containing protein</fullName>
    </recommendedName>
</protein>